<dbReference type="PANTHER" id="PTHR43140:SF1">
    <property type="entry name" value="TYPE I RESTRICTION ENZYME ECOKI SPECIFICITY SUBUNIT"/>
    <property type="match status" value="1"/>
</dbReference>
<proteinExistence type="inferred from homology"/>
<dbReference type="OrthoDB" id="9798929at2"/>
<evidence type="ECO:0000259" key="4">
    <source>
        <dbReference type="Pfam" id="PF01420"/>
    </source>
</evidence>
<dbReference type="InterPro" id="IPR000055">
    <property type="entry name" value="Restrct_endonuc_typeI_TRD"/>
</dbReference>
<dbReference type="CDD" id="cd17290">
    <property type="entry name" value="RMtype1_S_AleSS8ORF2795P_TRD1-CR1_like"/>
    <property type="match status" value="1"/>
</dbReference>
<name>R4YN55_OLEAN</name>
<dbReference type="Proteomes" id="UP000032749">
    <property type="component" value="Chromosome"/>
</dbReference>
<dbReference type="AlphaFoldDB" id="R4YN55"/>
<evidence type="ECO:0000313" key="6">
    <source>
        <dbReference type="Proteomes" id="UP000032749"/>
    </source>
</evidence>
<dbReference type="Gene3D" id="1.10.287.1120">
    <property type="entry name" value="Bipartite methylase S protein"/>
    <property type="match status" value="1"/>
</dbReference>
<evidence type="ECO:0000313" key="5">
    <source>
        <dbReference type="EMBL" id="CCK74508.1"/>
    </source>
</evidence>
<dbReference type="EMBL" id="FO203512">
    <property type="protein sequence ID" value="CCK74508.1"/>
    <property type="molecule type" value="Genomic_DNA"/>
</dbReference>
<dbReference type="Gene3D" id="3.90.220.20">
    <property type="entry name" value="DNA methylase specificity domains"/>
    <property type="match status" value="2"/>
</dbReference>
<dbReference type="GO" id="GO:0009307">
    <property type="term" value="P:DNA restriction-modification system"/>
    <property type="evidence" value="ECO:0007669"/>
    <property type="project" value="UniProtKB-KW"/>
</dbReference>
<organism evidence="5 6">
    <name type="scientific">Oleispira antarctica RB-8</name>
    <dbReference type="NCBI Taxonomy" id="698738"/>
    <lineage>
        <taxon>Bacteria</taxon>
        <taxon>Pseudomonadati</taxon>
        <taxon>Pseudomonadota</taxon>
        <taxon>Gammaproteobacteria</taxon>
        <taxon>Oceanospirillales</taxon>
        <taxon>Oceanospirillaceae</taxon>
        <taxon>Oleispira</taxon>
    </lineage>
</organism>
<protein>
    <submittedName>
        <fullName evidence="5">Type I restriction-modification system, S subunit</fullName>
    </submittedName>
</protein>
<dbReference type="HOGENOM" id="CLU_021095_1_2_6"/>
<dbReference type="SUPFAM" id="SSF116734">
    <property type="entry name" value="DNA methylase specificity domain"/>
    <property type="match status" value="2"/>
</dbReference>
<keyword evidence="6" id="KW-1185">Reference proteome</keyword>
<dbReference type="KEGG" id="oai:OLEAN_C03320"/>
<dbReference type="REBASE" id="65318">
    <property type="entry name" value="S.OanRB8ORF3330P"/>
</dbReference>
<reference evidence="5 6" key="1">
    <citation type="journal article" date="2013" name="Nat. Commun.">
        <title>Genome sequence and functional genomic analysis of the oil-degrading bacterium Oleispira antarctica.</title>
        <authorList>
            <person name="Kube M."/>
            <person name="Chernikova T.N."/>
            <person name="Al-Ramahi Y."/>
            <person name="Beloqui A."/>
            <person name="Lopez-Cortez N."/>
            <person name="Guazzaroni M.E."/>
            <person name="Heipieper H.J."/>
            <person name="Klages S."/>
            <person name="Kotsyurbenko O.R."/>
            <person name="Langer I."/>
            <person name="Nechitaylo T.Y."/>
            <person name="Lunsdorf H."/>
            <person name="Fernandez M."/>
            <person name="Juarez S."/>
            <person name="Ciordia S."/>
            <person name="Singer A."/>
            <person name="Kagan O."/>
            <person name="Egorova O."/>
            <person name="Petit P.A."/>
            <person name="Stogios P."/>
            <person name="Kim Y."/>
            <person name="Tchigvintsev A."/>
            <person name="Flick R."/>
            <person name="Denaro R."/>
            <person name="Genovese M."/>
            <person name="Albar J.P."/>
            <person name="Reva O.N."/>
            <person name="Martinez-Gomariz M."/>
            <person name="Tran H."/>
            <person name="Ferrer M."/>
            <person name="Savchenko A."/>
            <person name="Yakunin A.F."/>
            <person name="Yakimov M.M."/>
            <person name="Golyshina O.V."/>
            <person name="Reinhardt R."/>
            <person name="Golyshin P.N."/>
        </authorList>
    </citation>
    <scope>NUCLEOTIDE SEQUENCE [LARGE SCALE GENOMIC DNA]</scope>
</reference>
<accession>R4YN55</accession>
<dbReference type="GO" id="GO:0003677">
    <property type="term" value="F:DNA binding"/>
    <property type="evidence" value="ECO:0007669"/>
    <property type="project" value="UniProtKB-KW"/>
</dbReference>
<evidence type="ECO:0000256" key="1">
    <source>
        <dbReference type="ARBA" id="ARBA00010923"/>
    </source>
</evidence>
<dbReference type="InterPro" id="IPR051212">
    <property type="entry name" value="Type-I_RE_S_subunit"/>
</dbReference>
<dbReference type="Pfam" id="PF01420">
    <property type="entry name" value="Methylase_S"/>
    <property type="match status" value="1"/>
</dbReference>
<evidence type="ECO:0000256" key="3">
    <source>
        <dbReference type="ARBA" id="ARBA00023125"/>
    </source>
</evidence>
<feature type="domain" description="Type I restriction modification DNA specificity" evidence="4">
    <location>
        <begin position="23"/>
        <end position="195"/>
    </location>
</feature>
<sequence length="444" mass="50045">MAGKYQSYQEYKSSDGNWQGLIPSHWISVPLKRVCKLSTGLTPPTSNESNYVDYDSKLPWVRPEDLNEGSNPTKASKFLSQNGWELMRVVPKESTLICCIGTIGKSGYVQAAVSTNQQITSASFHYSPKFNYYLVLAAREVMEETATGNVIQILNSERLGGIPFLSVPQREADKIANFLDHETAKIDTLIEKQQQLIALLKEKRQAVISHAVTKGLNANAPMSDSGVEWLGEVPEHWNVQRINLLFSENSDRARTKNELEYPVLSISIHHGISDKELNEEESDRKLQRSEDRSLYKVVHSNYLAYNMMRAWQGGFGASKLSGLVSPAYVVCEPKTQLNSYYFELALRTSNAVTELKRFSRGITDFRLRLYWDEFKNISVPVPPEKEIADILKSILDINSTYDNLGNVAEQQIKLLQERRTALISAAVTGKIDVRNFNIKDGNVA</sequence>
<dbReference type="InterPro" id="IPR044946">
    <property type="entry name" value="Restrct_endonuc_typeI_TRD_sf"/>
</dbReference>
<evidence type="ECO:0000256" key="2">
    <source>
        <dbReference type="ARBA" id="ARBA00022747"/>
    </source>
</evidence>
<dbReference type="PATRIC" id="fig|698738.3.peg.345"/>
<gene>
    <name evidence="5" type="primary">hsdS</name>
    <name evidence="5" type="ORF">OLEAN_C03320</name>
</gene>
<dbReference type="PANTHER" id="PTHR43140">
    <property type="entry name" value="TYPE-1 RESTRICTION ENZYME ECOKI SPECIFICITY PROTEIN"/>
    <property type="match status" value="1"/>
</dbReference>
<keyword evidence="3" id="KW-0238">DNA-binding</keyword>
<keyword evidence="2" id="KW-0680">Restriction system</keyword>
<dbReference type="STRING" id="698738.OLEAN_C03320"/>
<comment type="similarity">
    <text evidence="1">Belongs to the type-I restriction system S methylase family.</text>
</comment>